<dbReference type="Pfam" id="PF03480">
    <property type="entry name" value="DctP"/>
    <property type="match status" value="1"/>
</dbReference>
<keyword evidence="1" id="KW-0732">Signal</keyword>
<evidence type="ECO:0000256" key="1">
    <source>
        <dbReference type="ARBA" id="ARBA00022729"/>
    </source>
</evidence>
<evidence type="ECO:0000313" key="3">
    <source>
        <dbReference type="Proteomes" id="UP000703893"/>
    </source>
</evidence>
<dbReference type="Gene3D" id="3.40.190.170">
    <property type="entry name" value="Bacterial extracellular solute-binding protein, family 7"/>
    <property type="match status" value="1"/>
</dbReference>
<organism evidence="2 3">
    <name type="scientific">Candidatus Tanganyikabacteria bacterium</name>
    <dbReference type="NCBI Taxonomy" id="2961651"/>
    <lineage>
        <taxon>Bacteria</taxon>
        <taxon>Bacillati</taxon>
        <taxon>Candidatus Sericytochromatia</taxon>
        <taxon>Candidatus Tanganyikabacteria</taxon>
    </lineage>
</organism>
<dbReference type="NCBIfam" id="NF037995">
    <property type="entry name" value="TRAP_S1"/>
    <property type="match status" value="1"/>
</dbReference>
<protein>
    <submittedName>
        <fullName evidence="2">TRAP transporter substrate-binding protein DctP</fullName>
    </submittedName>
</protein>
<dbReference type="PANTHER" id="PTHR33376:SF5">
    <property type="entry name" value="EXTRACYTOPLASMIC SOLUTE RECEPTOR PROTEIN"/>
    <property type="match status" value="1"/>
</dbReference>
<name>A0A937X6G0_9BACT</name>
<gene>
    <name evidence="2" type="primary">dctP</name>
    <name evidence="2" type="ORF">FJZ00_08670</name>
</gene>
<feature type="non-terminal residue" evidence="2">
    <location>
        <position position="1"/>
    </location>
</feature>
<reference evidence="2 3" key="1">
    <citation type="submission" date="2019-03" db="EMBL/GenBank/DDBJ databases">
        <title>Lake Tanganyika Metagenome-Assembled Genomes (MAGs).</title>
        <authorList>
            <person name="Tran P."/>
        </authorList>
    </citation>
    <scope>NUCLEOTIDE SEQUENCE [LARGE SCALE GENOMIC DNA]</scope>
    <source>
        <strain evidence="2">K_DeepCast_65m_m2_236</strain>
    </source>
</reference>
<dbReference type="AlphaFoldDB" id="A0A937X6G0"/>
<sequence length="276" mass="30223">KTNNKVRVRFIGGGVMGDEPDEVRKMRNGQLQGAALTGMGLGLIEKEIRVLEVPLLYKSDSDVDRATNKLEPRLTRKLEDAGYVLLGWAEVGPVYLFTNKPIRTMADMQGVKMWMWEGDKLAEAVFKELKLIPTPLAITGVLTALQTGMIDGVYNAPQGLLALQWNGKVKYMLDLRITQSIGALIMTKKAWDKLDPDVQKVLKEAGSTYSREIVEEGRKDNSRALAALKKQGVQVTAISAGELAKVKSAASKVADHLVGELYSSDALREVRAGVGQ</sequence>
<dbReference type="GO" id="GO:0055085">
    <property type="term" value="P:transmembrane transport"/>
    <property type="evidence" value="ECO:0007669"/>
    <property type="project" value="InterPro"/>
</dbReference>
<accession>A0A937X6G0</accession>
<dbReference type="InterPro" id="IPR038404">
    <property type="entry name" value="TRAP_DctP_sf"/>
</dbReference>
<dbReference type="Proteomes" id="UP000703893">
    <property type="component" value="Unassembled WGS sequence"/>
</dbReference>
<evidence type="ECO:0000313" key="2">
    <source>
        <dbReference type="EMBL" id="MBM3275215.1"/>
    </source>
</evidence>
<dbReference type="EMBL" id="VGJX01000489">
    <property type="protein sequence ID" value="MBM3275215.1"/>
    <property type="molecule type" value="Genomic_DNA"/>
</dbReference>
<proteinExistence type="predicted"/>
<dbReference type="PANTHER" id="PTHR33376">
    <property type="match status" value="1"/>
</dbReference>
<comment type="caution">
    <text evidence="2">The sequence shown here is derived from an EMBL/GenBank/DDBJ whole genome shotgun (WGS) entry which is preliminary data.</text>
</comment>
<dbReference type="InterPro" id="IPR018389">
    <property type="entry name" value="DctP_fam"/>
</dbReference>